<proteinExistence type="inferred from homology"/>
<dbReference type="SMART" id="SM00332">
    <property type="entry name" value="PP2Cc"/>
    <property type="match status" value="1"/>
</dbReference>
<dbReference type="Proteomes" id="UP000554482">
    <property type="component" value="Unassembled WGS sequence"/>
</dbReference>
<dbReference type="Gene3D" id="3.60.40.10">
    <property type="entry name" value="PPM-type phosphatase domain"/>
    <property type="match status" value="1"/>
</dbReference>
<comment type="caution">
    <text evidence="12">The sequence shown here is derived from an EMBL/GenBank/DDBJ whole genome shotgun (WGS) entry which is preliminary data.</text>
</comment>
<dbReference type="PANTHER" id="PTHR47992">
    <property type="entry name" value="PROTEIN PHOSPHATASE"/>
    <property type="match status" value="1"/>
</dbReference>
<evidence type="ECO:0000256" key="8">
    <source>
        <dbReference type="ARBA" id="ARBA00023211"/>
    </source>
</evidence>
<evidence type="ECO:0000256" key="2">
    <source>
        <dbReference type="ARBA" id="ARBA00001946"/>
    </source>
</evidence>
<evidence type="ECO:0000259" key="11">
    <source>
        <dbReference type="PROSITE" id="PS51746"/>
    </source>
</evidence>
<reference evidence="12 13" key="1">
    <citation type="submission" date="2020-06" db="EMBL/GenBank/DDBJ databases">
        <title>Transcriptomic and genomic resources for Thalictrum thalictroides and T. hernandezii: Facilitating candidate gene discovery in an emerging model plant lineage.</title>
        <authorList>
            <person name="Arias T."/>
            <person name="Riano-Pachon D.M."/>
            <person name="Di Stilio V.S."/>
        </authorList>
    </citation>
    <scope>NUCLEOTIDE SEQUENCE [LARGE SCALE GENOMIC DNA]</scope>
    <source>
        <strain evidence="13">cv. WT478/WT964</strain>
        <tissue evidence="12">Leaves</tissue>
    </source>
</reference>
<keyword evidence="6" id="KW-0460">Magnesium</keyword>
<keyword evidence="4" id="KW-0479">Metal-binding</keyword>
<organism evidence="12 13">
    <name type="scientific">Thalictrum thalictroides</name>
    <name type="common">Rue-anemone</name>
    <name type="synonym">Anemone thalictroides</name>
    <dbReference type="NCBI Taxonomy" id="46969"/>
    <lineage>
        <taxon>Eukaryota</taxon>
        <taxon>Viridiplantae</taxon>
        <taxon>Streptophyta</taxon>
        <taxon>Embryophyta</taxon>
        <taxon>Tracheophyta</taxon>
        <taxon>Spermatophyta</taxon>
        <taxon>Magnoliopsida</taxon>
        <taxon>Ranunculales</taxon>
        <taxon>Ranunculaceae</taxon>
        <taxon>Thalictroideae</taxon>
        <taxon>Thalictrum</taxon>
    </lineage>
</organism>
<feature type="compositionally biased region" description="Low complexity" evidence="10">
    <location>
        <begin position="76"/>
        <end position="89"/>
    </location>
</feature>
<evidence type="ECO:0000256" key="1">
    <source>
        <dbReference type="ARBA" id="ARBA00001936"/>
    </source>
</evidence>
<evidence type="ECO:0000256" key="4">
    <source>
        <dbReference type="ARBA" id="ARBA00022723"/>
    </source>
</evidence>
<name>A0A7J6VHP9_THATH</name>
<evidence type="ECO:0000313" key="13">
    <source>
        <dbReference type="Proteomes" id="UP000554482"/>
    </source>
</evidence>
<comment type="similarity">
    <text evidence="9">Belongs to the PP2C family.</text>
</comment>
<dbReference type="InterPro" id="IPR001932">
    <property type="entry name" value="PPM-type_phosphatase-like_dom"/>
</dbReference>
<dbReference type="GO" id="GO:0004722">
    <property type="term" value="F:protein serine/threonine phosphatase activity"/>
    <property type="evidence" value="ECO:0007669"/>
    <property type="project" value="UniProtKB-EC"/>
</dbReference>
<keyword evidence="7 9" id="KW-0904">Protein phosphatase</keyword>
<dbReference type="CDD" id="cd00143">
    <property type="entry name" value="PP2Cc"/>
    <property type="match status" value="1"/>
</dbReference>
<comment type="cofactor">
    <cofactor evidence="2">
        <name>Mg(2+)</name>
        <dbReference type="ChEBI" id="CHEBI:18420"/>
    </cofactor>
</comment>
<evidence type="ECO:0000256" key="7">
    <source>
        <dbReference type="ARBA" id="ARBA00022912"/>
    </source>
</evidence>
<dbReference type="InterPro" id="IPR015655">
    <property type="entry name" value="PP2C"/>
</dbReference>
<dbReference type="PROSITE" id="PS01032">
    <property type="entry name" value="PPM_1"/>
    <property type="match status" value="1"/>
</dbReference>
<dbReference type="SUPFAM" id="SSF81606">
    <property type="entry name" value="PP2C-like"/>
    <property type="match status" value="1"/>
</dbReference>
<evidence type="ECO:0000256" key="9">
    <source>
        <dbReference type="RuleBase" id="RU003465"/>
    </source>
</evidence>
<evidence type="ECO:0000256" key="3">
    <source>
        <dbReference type="ARBA" id="ARBA00013081"/>
    </source>
</evidence>
<accession>A0A7J6VHP9</accession>
<dbReference type="FunFam" id="3.60.40.10:FF:000291">
    <property type="entry name" value="Protein phosphatase 2C 50"/>
    <property type="match status" value="1"/>
</dbReference>
<evidence type="ECO:0000256" key="6">
    <source>
        <dbReference type="ARBA" id="ARBA00022842"/>
    </source>
</evidence>
<gene>
    <name evidence="12" type="ORF">FRX31_026596</name>
</gene>
<dbReference type="GO" id="GO:0046872">
    <property type="term" value="F:metal ion binding"/>
    <property type="evidence" value="ECO:0007669"/>
    <property type="project" value="UniProtKB-KW"/>
</dbReference>
<dbReference type="EMBL" id="JABWDY010032904">
    <property type="protein sequence ID" value="KAF5183822.1"/>
    <property type="molecule type" value="Genomic_DNA"/>
</dbReference>
<evidence type="ECO:0000256" key="5">
    <source>
        <dbReference type="ARBA" id="ARBA00022801"/>
    </source>
</evidence>
<dbReference type="PROSITE" id="PS51746">
    <property type="entry name" value="PPM_2"/>
    <property type="match status" value="1"/>
</dbReference>
<evidence type="ECO:0000313" key="12">
    <source>
        <dbReference type="EMBL" id="KAF5183822.1"/>
    </source>
</evidence>
<feature type="region of interest" description="Disordered" evidence="10">
    <location>
        <begin position="32"/>
        <end position="99"/>
    </location>
</feature>
<feature type="domain" description="PPM-type phosphatase" evidence="11">
    <location>
        <begin position="118"/>
        <end position="444"/>
    </location>
</feature>
<dbReference type="AlphaFoldDB" id="A0A7J6VHP9"/>
<feature type="compositionally biased region" description="Polar residues" evidence="10">
    <location>
        <begin position="32"/>
        <end position="54"/>
    </location>
</feature>
<keyword evidence="5 9" id="KW-0378">Hydrolase</keyword>
<sequence>MAGVVQKMVNEEDSSEKCREISGRLVQMLSLSSVPGSSADLSSATPDSTGNQNTKELRLDKPTRKKRKRNTETDLSSSSSTSSSISAASGGEIEPVARELPSTSVQNSLLTTKEFRPVYGSISVSGRSREMEDALSIRPDFCRPAVCDRQSLHFFAVFDGHGGSHVANMCKERFHVFLEEELMREPDESGIGTASSSNATELMVEETSENSLQEKWRLPIDRSFERMDEVALSTCACGCIGSSCACYSADLTSDIVGSTAVVALLTQDQIILANCGDSRAVLSRGGTAVPLSFDHKPDRPDELARIEAAGGRVIYLNGARVLGILAMSRALGDKYLKPVVISKPEISFTRRRSEDECLILASDGLWDVLSNDMACDVARRCLLEGNSSTTPELLDMIPAQTSRDDAHEEAFQSQTRCSIAAALLTRLALGRRSADNISVIVIDLKKC</sequence>
<dbReference type="EC" id="3.1.3.16" evidence="3"/>
<dbReference type="InterPro" id="IPR036457">
    <property type="entry name" value="PPM-type-like_dom_sf"/>
</dbReference>
<dbReference type="OrthoDB" id="10264738at2759"/>
<keyword evidence="8" id="KW-0464">Manganese</keyword>
<comment type="cofactor">
    <cofactor evidence="1">
        <name>Mn(2+)</name>
        <dbReference type="ChEBI" id="CHEBI:29035"/>
    </cofactor>
</comment>
<keyword evidence="13" id="KW-1185">Reference proteome</keyword>
<dbReference type="Pfam" id="PF00481">
    <property type="entry name" value="PP2C"/>
    <property type="match status" value="1"/>
</dbReference>
<dbReference type="InterPro" id="IPR000222">
    <property type="entry name" value="PP2C_BS"/>
</dbReference>
<protein>
    <recommendedName>
        <fullName evidence="3">protein-serine/threonine phosphatase</fullName>
        <ecNumber evidence="3">3.1.3.16</ecNumber>
    </recommendedName>
</protein>
<evidence type="ECO:0000256" key="10">
    <source>
        <dbReference type="SAM" id="MobiDB-lite"/>
    </source>
</evidence>